<accession>A0A7R9F1J4</accession>
<name>A0A7R9F1J4_9NEOP</name>
<feature type="compositionally biased region" description="Basic and acidic residues" evidence="1">
    <location>
        <begin position="1"/>
        <end position="23"/>
    </location>
</feature>
<feature type="region of interest" description="Disordered" evidence="1">
    <location>
        <begin position="61"/>
        <end position="81"/>
    </location>
</feature>
<proteinExistence type="predicted"/>
<evidence type="ECO:0000313" key="2">
    <source>
        <dbReference type="EMBL" id="CAD7444916.1"/>
    </source>
</evidence>
<organism evidence="2">
    <name type="scientific">Timema bartmani</name>
    <dbReference type="NCBI Taxonomy" id="61472"/>
    <lineage>
        <taxon>Eukaryota</taxon>
        <taxon>Metazoa</taxon>
        <taxon>Ecdysozoa</taxon>
        <taxon>Arthropoda</taxon>
        <taxon>Hexapoda</taxon>
        <taxon>Insecta</taxon>
        <taxon>Pterygota</taxon>
        <taxon>Neoptera</taxon>
        <taxon>Polyneoptera</taxon>
        <taxon>Phasmatodea</taxon>
        <taxon>Timematodea</taxon>
        <taxon>Timematoidea</taxon>
        <taxon>Timematidae</taxon>
        <taxon>Timema</taxon>
    </lineage>
</organism>
<evidence type="ECO:0000256" key="1">
    <source>
        <dbReference type="SAM" id="MobiDB-lite"/>
    </source>
</evidence>
<feature type="region of interest" description="Disordered" evidence="1">
    <location>
        <begin position="1"/>
        <end position="32"/>
    </location>
</feature>
<reference evidence="2" key="1">
    <citation type="submission" date="2020-11" db="EMBL/GenBank/DDBJ databases">
        <authorList>
            <person name="Tran Van P."/>
        </authorList>
    </citation>
    <scope>NUCLEOTIDE SEQUENCE</scope>
</reference>
<dbReference type="AlphaFoldDB" id="A0A7R9F1J4"/>
<sequence length="246" mass="27672">MKKSHQGKEEKCGKNPMHKDSGKLFRKHHPRYSRSRLSHDLPVIGSLVYCKSSALYFAATDAEEKDETPEQNETDDNPDNDLEEIVEMFPSIPGFSEYDRADTESWLQNDIDDPGYQIMNEDEIVNYLQDSDEMSDKEDECGKILSENESGPTCLIESRVKRLTKQVTWNTKSIAKAIPAYRANALTAGMSDKAPANKYSFQEAAITSLSNGSKINCEIKKQQDSEVLVRSMEGPTMARILATCSE</sequence>
<dbReference type="EMBL" id="OD566968">
    <property type="protein sequence ID" value="CAD7444916.1"/>
    <property type="molecule type" value="Genomic_DNA"/>
</dbReference>
<protein>
    <submittedName>
        <fullName evidence="2">Uncharacterized protein</fullName>
    </submittedName>
</protein>
<gene>
    <name evidence="2" type="ORF">TBIB3V08_LOCUS7281</name>
</gene>